<name>D6WQI2_TRICA</name>
<comment type="similarity">
    <text evidence="2">Belongs to the TAF8 family.</text>
</comment>
<feature type="region of interest" description="Disordered" evidence="7">
    <location>
        <begin position="223"/>
        <end position="287"/>
    </location>
</feature>
<keyword evidence="5" id="KW-0804">Transcription</keyword>
<dbReference type="SMART" id="SM00576">
    <property type="entry name" value="BTP"/>
    <property type="match status" value="1"/>
</dbReference>
<dbReference type="InterPro" id="IPR006565">
    <property type="entry name" value="BTP"/>
</dbReference>
<dbReference type="InterPro" id="IPR009072">
    <property type="entry name" value="Histone-fold"/>
</dbReference>
<dbReference type="EMBL" id="KQ971354">
    <property type="protein sequence ID" value="EFA06978.1"/>
    <property type="molecule type" value="Genomic_DNA"/>
</dbReference>
<dbReference type="eggNOG" id="KOG4336">
    <property type="taxonomic scope" value="Eukaryota"/>
</dbReference>
<feature type="domain" description="Bromodomain associated" evidence="8">
    <location>
        <begin position="9"/>
        <end position="85"/>
    </location>
</feature>
<feature type="compositionally biased region" description="Basic and acidic residues" evidence="7">
    <location>
        <begin position="232"/>
        <end position="242"/>
    </location>
</feature>
<dbReference type="PANTHER" id="PTHR46469">
    <property type="entry name" value="TRANSCRIPTION INITIATION FACTOR TFIID SUBUNIT 8"/>
    <property type="match status" value="1"/>
</dbReference>
<dbReference type="Pfam" id="PF10406">
    <property type="entry name" value="TAF8_C"/>
    <property type="match status" value="1"/>
</dbReference>
<accession>D6WQI2</accession>
<evidence type="ECO:0000256" key="2">
    <source>
        <dbReference type="ARBA" id="ARBA00008767"/>
    </source>
</evidence>
<evidence type="ECO:0000256" key="3">
    <source>
        <dbReference type="ARBA" id="ARBA00017307"/>
    </source>
</evidence>
<dbReference type="GO" id="GO:0005669">
    <property type="term" value="C:transcription factor TFIID complex"/>
    <property type="evidence" value="ECO:0000318"/>
    <property type="project" value="GO_Central"/>
</dbReference>
<keyword evidence="6" id="KW-0539">Nucleus</keyword>
<reference evidence="9 10" key="1">
    <citation type="journal article" date="2008" name="Nature">
        <title>The genome of the model beetle and pest Tribolium castaneum.</title>
        <authorList>
            <consortium name="Tribolium Genome Sequencing Consortium"/>
            <person name="Richards S."/>
            <person name="Gibbs R.A."/>
            <person name="Weinstock G.M."/>
            <person name="Brown S.J."/>
            <person name="Denell R."/>
            <person name="Beeman R.W."/>
            <person name="Gibbs R."/>
            <person name="Beeman R.W."/>
            <person name="Brown S.J."/>
            <person name="Bucher G."/>
            <person name="Friedrich M."/>
            <person name="Grimmelikhuijzen C.J."/>
            <person name="Klingler M."/>
            <person name="Lorenzen M."/>
            <person name="Richards S."/>
            <person name="Roth S."/>
            <person name="Schroder R."/>
            <person name="Tautz D."/>
            <person name="Zdobnov E.M."/>
            <person name="Muzny D."/>
            <person name="Gibbs R.A."/>
            <person name="Weinstock G.M."/>
            <person name="Attaway T."/>
            <person name="Bell S."/>
            <person name="Buhay C.J."/>
            <person name="Chandrabose M.N."/>
            <person name="Chavez D."/>
            <person name="Clerk-Blankenburg K.P."/>
            <person name="Cree A."/>
            <person name="Dao M."/>
            <person name="Davis C."/>
            <person name="Chacko J."/>
            <person name="Dinh H."/>
            <person name="Dugan-Rocha S."/>
            <person name="Fowler G."/>
            <person name="Garner T.T."/>
            <person name="Garnes J."/>
            <person name="Gnirke A."/>
            <person name="Hawes A."/>
            <person name="Hernandez J."/>
            <person name="Hines S."/>
            <person name="Holder M."/>
            <person name="Hume J."/>
            <person name="Jhangiani S.N."/>
            <person name="Joshi V."/>
            <person name="Khan Z.M."/>
            <person name="Jackson L."/>
            <person name="Kovar C."/>
            <person name="Kowis A."/>
            <person name="Lee S."/>
            <person name="Lewis L.R."/>
            <person name="Margolis J."/>
            <person name="Morgan M."/>
            <person name="Nazareth L.V."/>
            <person name="Nguyen N."/>
            <person name="Okwuonu G."/>
            <person name="Parker D."/>
            <person name="Richards S."/>
            <person name="Ruiz S.J."/>
            <person name="Santibanez J."/>
            <person name="Savard J."/>
            <person name="Scherer S.E."/>
            <person name="Schneider B."/>
            <person name="Sodergren E."/>
            <person name="Tautz D."/>
            <person name="Vattahil S."/>
            <person name="Villasana D."/>
            <person name="White C.S."/>
            <person name="Wright R."/>
            <person name="Park Y."/>
            <person name="Beeman R.W."/>
            <person name="Lord J."/>
            <person name="Oppert B."/>
            <person name="Lorenzen M."/>
            <person name="Brown S."/>
            <person name="Wang L."/>
            <person name="Savard J."/>
            <person name="Tautz D."/>
            <person name="Richards S."/>
            <person name="Weinstock G."/>
            <person name="Gibbs R.A."/>
            <person name="Liu Y."/>
            <person name="Worley K."/>
            <person name="Weinstock G."/>
            <person name="Elsik C.G."/>
            <person name="Reese J.T."/>
            <person name="Elhaik E."/>
            <person name="Landan G."/>
            <person name="Graur D."/>
            <person name="Arensburger P."/>
            <person name="Atkinson P."/>
            <person name="Beeman R.W."/>
            <person name="Beidler J."/>
            <person name="Brown S.J."/>
            <person name="Demuth J.P."/>
            <person name="Drury D.W."/>
            <person name="Du Y.Z."/>
            <person name="Fujiwara H."/>
            <person name="Lorenzen M."/>
            <person name="Maselli V."/>
            <person name="Osanai M."/>
            <person name="Park Y."/>
            <person name="Robertson H.M."/>
            <person name="Tu Z."/>
            <person name="Wang J.J."/>
            <person name="Wang S."/>
            <person name="Richards S."/>
            <person name="Song H."/>
            <person name="Zhang L."/>
            <person name="Sodergren E."/>
            <person name="Werner D."/>
            <person name="Stanke M."/>
            <person name="Morgenstern B."/>
            <person name="Solovyev V."/>
            <person name="Kosarev P."/>
            <person name="Brown G."/>
            <person name="Chen H.C."/>
            <person name="Ermolaeva O."/>
            <person name="Hlavina W."/>
            <person name="Kapustin Y."/>
            <person name="Kiryutin B."/>
            <person name="Kitts P."/>
            <person name="Maglott D."/>
            <person name="Pruitt K."/>
            <person name="Sapojnikov V."/>
            <person name="Souvorov A."/>
            <person name="Mackey A.J."/>
            <person name="Waterhouse R.M."/>
            <person name="Wyder S."/>
            <person name="Zdobnov E.M."/>
            <person name="Zdobnov E.M."/>
            <person name="Wyder S."/>
            <person name="Kriventseva E.V."/>
            <person name="Kadowaki T."/>
            <person name="Bork P."/>
            <person name="Aranda M."/>
            <person name="Bao R."/>
            <person name="Beermann A."/>
            <person name="Berns N."/>
            <person name="Bolognesi R."/>
            <person name="Bonneton F."/>
            <person name="Bopp D."/>
            <person name="Brown S.J."/>
            <person name="Bucher G."/>
            <person name="Butts T."/>
            <person name="Chaumot A."/>
            <person name="Denell R.E."/>
            <person name="Ferrier D.E."/>
            <person name="Friedrich M."/>
            <person name="Gordon C.M."/>
            <person name="Jindra M."/>
            <person name="Klingler M."/>
            <person name="Lan Q."/>
            <person name="Lattorff H.M."/>
            <person name="Laudet V."/>
            <person name="von Levetsow C."/>
            <person name="Liu Z."/>
            <person name="Lutz R."/>
            <person name="Lynch J.A."/>
            <person name="da Fonseca R.N."/>
            <person name="Posnien N."/>
            <person name="Reuter R."/>
            <person name="Roth S."/>
            <person name="Savard J."/>
            <person name="Schinko J.B."/>
            <person name="Schmitt C."/>
            <person name="Schoppmeier M."/>
            <person name="Schroder R."/>
            <person name="Shippy T.D."/>
            <person name="Simonnet F."/>
            <person name="Marques-Souza H."/>
            <person name="Tautz D."/>
            <person name="Tomoyasu Y."/>
            <person name="Trauner J."/>
            <person name="Van der Zee M."/>
            <person name="Vervoort M."/>
            <person name="Wittkopp N."/>
            <person name="Wimmer E.A."/>
            <person name="Yang X."/>
            <person name="Jones A.K."/>
            <person name="Sattelle D.B."/>
            <person name="Ebert P.R."/>
            <person name="Nelson D."/>
            <person name="Scott J.G."/>
            <person name="Beeman R.W."/>
            <person name="Muthukrishnan S."/>
            <person name="Kramer K.J."/>
            <person name="Arakane Y."/>
            <person name="Beeman R.W."/>
            <person name="Zhu Q."/>
            <person name="Hogenkamp D."/>
            <person name="Dixit R."/>
            <person name="Oppert B."/>
            <person name="Jiang H."/>
            <person name="Zou Z."/>
            <person name="Marshall J."/>
            <person name="Elpidina E."/>
            <person name="Vinokurov K."/>
            <person name="Oppert C."/>
            <person name="Zou Z."/>
            <person name="Evans J."/>
            <person name="Lu Z."/>
            <person name="Zhao P."/>
            <person name="Sumathipala N."/>
            <person name="Altincicek B."/>
            <person name="Vilcinskas A."/>
            <person name="Williams M."/>
            <person name="Hultmark D."/>
            <person name="Hetru C."/>
            <person name="Jiang H."/>
            <person name="Grimmelikhuijzen C.J."/>
            <person name="Hauser F."/>
            <person name="Cazzamali G."/>
            <person name="Williamson M."/>
            <person name="Park Y."/>
            <person name="Li B."/>
            <person name="Tanaka Y."/>
            <person name="Predel R."/>
            <person name="Neupert S."/>
            <person name="Schachtner J."/>
            <person name="Verleyen P."/>
            <person name="Raible F."/>
            <person name="Bork P."/>
            <person name="Friedrich M."/>
            <person name="Walden K.K."/>
            <person name="Robertson H.M."/>
            <person name="Angeli S."/>
            <person name="Foret S."/>
            <person name="Bucher G."/>
            <person name="Schuetz S."/>
            <person name="Maleszka R."/>
            <person name="Wimmer E.A."/>
            <person name="Beeman R.W."/>
            <person name="Lorenzen M."/>
            <person name="Tomoyasu Y."/>
            <person name="Miller S.C."/>
            <person name="Grossmann D."/>
            <person name="Bucher G."/>
        </authorList>
    </citation>
    <scope>NUCLEOTIDE SEQUENCE [LARGE SCALE GENOMIC DNA]</scope>
    <source>
        <strain evidence="9 10">Georgia GA2</strain>
    </source>
</reference>
<dbReference type="InterPro" id="IPR037818">
    <property type="entry name" value="TAF8"/>
</dbReference>
<dbReference type="OrthoDB" id="2193813at2759"/>
<comment type="subcellular location">
    <subcellularLocation>
        <location evidence="1">Nucleus</location>
    </subcellularLocation>
</comment>
<dbReference type="OMA" id="SAHNYCE"/>
<dbReference type="Pfam" id="PF07524">
    <property type="entry name" value="Bromo_TP"/>
    <property type="match status" value="1"/>
</dbReference>
<evidence type="ECO:0000259" key="8">
    <source>
        <dbReference type="SMART" id="SM00576"/>
    </source>
</evidence>
<feature type="compositionally biased region" description="Acidic residues" evidence="7">
    <location>
        <begin position="243"/>
        <end position="252"/>
    </location>
</feature>
<dbReference type="CDD" id="cd22918">
    <property type="entry name" value="HFD_TAF8"/>
    <property type="match status" value="1"/>
</dbReference>
<keyword evidence="10" id="KW-1185">Reference proteome</keyword>
<dbReference type="GO" id="GO:0046982">
    <property type="term" value="F:protein heterodimerization activity"/>
    <property type="evidence" value="ECO:0007669"/>
    <property type="project" value="InterPro"/>
</dbReference>
<dbReference type="FunCoup" id="D6WQI2">
    <property type="interactions" value="1138"/>
</dbReference>
<keyword evidence="4" id="KW-0805">Transcription regulation</keyword>
<dbReference type="Gene3D" id="1.10.20.10">
    <property type="entry name" value="Histone, subunit A"/>
    <property type="match status" value="1"/>
</dbReference>
<evidence type="ECO:0000313" key="10">
    <source>
        <dbReference type="Proteomes" id="UP000007266"/>
    </source>
</evidence>
<evidence type="ECO:0000256" key="5">
    <source>
        <dbReference type="ARBA" id="ARBA00023163"/>
    </source>
</evidence>
<proteinExistence type="inferred from homology"/>
<dbReference type="STRING" id="7070.D6WQI2"/>
<dbReference type="PANTHER" id="PTHR46469:SF1">
    <property type="entry name" value="TRANSCRIPTION INITIATION FACTOR TFIID SUBUNIT 8"/>
    <property type="match status" value="1"/>
</dbReference>
<evidence type="ECO:0000256" key="1">
    <source>
        <dbReference type="ARBA" id="ARBA00004123"/>
    </source>
</evidence>
<dbReference type="GO" id="GO:0006367">
    <property type="term" value="P:transcription initiation at RNA polymerase II promoter"/>
    <property type="evidence" value="ECO:0000318"/>
    <property type="project" value="GO_Central"/>
</dbReference>
<sequence length="287" mass="32447">MEQTTTQQVNVYRKMLAASVCSILMESGFDTADKESLGTLTEMIQCFLTEVGALSKSYCELSGRSEPVVADVILAFVEMGHNFNDLMVYTKGMKHSVLPPLQPQQPQKQLNMLPAGSKHPLPPYIPQHLPQFPDPHAYVRTPTHKQPIIDYESVREKAAVQKKDIEKALTKFLAKTNPTHNLFDTDEANIFPLIACKPAYPPYLSALLPQDQIFDPEDLEYDHKSQMMQQSKEQKAKEKAENKEEEETEETLNDSTKSEENTNPNGYIDNPYLAATKLPKKDEMEVS</sequence>
<dbReference type="CDD" id="cd08049">
    <property type="entry name" value="TAF8"/>
    <property type="match status" value="1"/>
</dbReference>
<dbReference type="KEGG" id="tca:663621"/>
<protein>
    <recommendedName>
        <fullName evidence="3">Transcription initiation factor TFIID subunit 8</fullName>
    </recommendedName>
</protein>
<dbReference type="Proteomes" id="UP000007266">
    <property type="component" value="Linkage group 7"/>
</dbReference>
<evidence type="ECO:0000313" key="9">
    <source>
        <dbReference type="EMBL" id="EFA06978.1"/>
    </source>
</evidence>
<dbReference type="HOGENOM" id="CLU_070829_0_0_1"/>
<reference evidence="9 10" key="2">
    <citation type="journal article" date="2010" name="Nucleic Acids Res.">
        <title>BeetleBase in 2010: revisions to provide comprehensive genomic information for Tribolium castaneum.</title>
        <authorList>
            <person name="Kim H.S."/>
            <person name="Murphy T."/>
            <person name="Xia J."/>
            <person name="Caragea D."/>
            <person name="Park Y."/>
            <person name="Beeman R.W."/>
            <person name="Lorenzen M.D."/>
            <person name="Butcher S."/>
            <person name="Manak J.R."/>
            <person name="Brown S.J."/>
        </authorList>
    </citation>
    <scope>GENOME REANNOTATION</scope>
    <source>
        <strain evidence="9 10">Georgia GA2</strain>
    </source>
</reference>
<organism evidence="9 10">
    <name type="scientific">Tribolium castaneum</name>
    <name type="common">Red flour beetle</name>
    <dbReference type="NCBI Taxonomy" id="7070"/>
    <lineage>
        <taxon>Eukaryota</taxon>
        <taxon>Metazoa</taxon>
        <taxon>Ecdysozoa</taxon>
        <taxon>Arthropoda</taxon>
        <taxon>Hexapoda</taxon>
        <taxon>Insecta</taxon>
        <taxon>Pterygota</taxon>
        <taxon>Neoptera</taxon>
        <taxon>Endopterygota</taxon>
        <taxon>Coleoptera</taxon>
        <taxon>Polyphaga</taxon>
        <taxon>Cucujiformia</taxon>
        <taxon>Tenebrionidae</taxon>
        <taxon>Tenebrionidae incertae sedis</taxon>
        <taxon>Tribolium</taxon>
    </lineage>
</organism>
<dbReference type="AlphaFoldDB" id="D6WQI2"/>
<gene>
    <name evidence="9" type="primary">AUGUSTUS-3.0.2_09938</name>
    <name evidence="9" type="ORF">TcasGA2_TC009938</name>
</gene>
<dbReference type="InterPro" id="IPR019473">
    <property type="entry name" value="TFIID_su8_C"/>
</dbReference>
<dbReference type="PhylomeDB" id="D6WQI2"/>
<evidence type="ECO:0000256" key="4">
    <source>
        <dbReference type="ARBA" id="ARBA00023015"/>
    </source>
</evidence>
<dbReference type="InParanoid" id="D6WQI2"/>
<evidence type="ECO:0000256" key="7">
    <source>
        <dbReference type="SAM" id="MobiDB-lite"/>
    </source>
</evidence>
<evidence type="ECO:0000256" key="6">
    <source>
        <dbReference type="ARBA" id="ARBA00023242"/>
    </source>
</evidence>